<comment type="caution">
    <text evidence="2">The sequence shown here is derived from an EMBL/GenBank/DDBJ whole genome shotgun (WGS) entry which is preliminary data.</text>
</comment>
<dbReference type="STRING" id="1346791.M529_14690"/>
<keyword evidence="1" id="KW-0472">Membrane</keyword>
<organism evidence="2 3">
    <name type="scientific">Sphingobium ummariense RL-3</name>
    <dbReference type="NCBI Taxonomy" id="1346791"/>
    <lineage>
        <taxon>Bacteria</taxon>
        <taxon>Pseudomonadati</taxon>
        <taxon>Pseudomonadota</taxon>
        <taxon>Alphaproteobacteria</taxon>
        <taxon>Sphingomonadales</taxon>
        <taxon>Sphingomonadaceae</taxon>
        <taxon>Sphingobium</taxon>
    </lineage>
</organism>
<evidence type="ECO:0000256" key="1">
    <source>
        <dbReference type="SAM" id="Phobius"/>
    </source>
</evidence>
<reference evidence="2 3" key="1">
    <citation type="journal article" date="2013" name="Genome Announc.">
        <title>Draft Genome Sequence of Sphingobium ummariense Strain RL-3, a Hexachlorocyclohexane-Degrading Bacterium.</title>
        <authorList>
            <person name="Kohli P."/>
            <person name="Dua A."/>
            <person name="Sangwan N."/>
            <person name="Oldach P."/>
            <person name="Khurana J.P."/>
            <person name="Lal R."/>
        </authorList>
    </citation>
    <scope>NUCLEOTIDE SEQUENCE [LARGE SCALE GENOMIC DNA]</scope>
    <source>
        <strain evidence="2 3">RL-3</strain>
    </source>
</reference>
<dbReference type="EMBL" id="AUWY01000101">
    <property type="protein sequence ID" value="EQB31393.1"/>
    <property type="molecule type" value="Genomic_DNA"/>
</dbReference>
<proteinExistence type="predicted"/>
<dbReference type="AlphaFoldDB" id="T0KD00"/>
<accession>T0KD00</accession>
<dbReference type="Proteomes" id="UP000015523">
    <property type="component" value="Unassembled WGS sequence"/>
</dbReference>
<gene>
    <name evidence="2" type="ORF">M529_14690</name>
</gene>
<keyword evidence="1" id="KW-0812">Transmembrane</keyword>
<feature type="transmembrane region" description="Helical" evidence="1">
    <location>
        <begin position="9"/>
        <end position="32"/>
    </location>
</feature>
<keyword evidence="3" id="KW-1185">Reference proteome</keyword>
<keyword evidence="1" id="KW-1133">Transmembrane helix</keyword>
<name>T0KD00_9SPHN</name>
<protein>
    <submittedName>
        <fullName evidence="2">Uncharacterized protein</fullName>
    </submittedName>
</protein>
<evidence type="ECO:0000313" key="2">
    <source>
        <dbReference type="EMBL" id="EQB31393.1"/>
    </source>
</evidence>
<sequence>MTRLPDRELFCEILIVASIDNTGFCITIILAWKAVQL</sequence>
<evidence type="ECO:0000313" key="3">
    <source>
        <dbReference type="Proteomes" id="UP000015523"/>
    </source>
</evidence>